<sequence>MTAEMTKQGTLIVAEHVLSSTVALTNQQKAENDILHAIGEAKVVTQLMNNERNDPDVWGTLYEKATNVAAEFDRAGSNVVTRPRGAGRQNHRANPDVDTVADYWRITLSNVVLDHLIQEMETRILSNEDHFAT</sequence>
<dbReference type="EMBL" id="CP111012">
    <property type="protein sequence ID" value="WAQ94159.1"/>
    <property type="molecule type" value="Genomic_DNA"/>
</dbReference>
<feature type="non-terminal residue" evidence="1">
    <location>
        <position position="1"/>
    </location>
</feature>
<evidence type="ECO:0000313" key="2">
    <source>
        <dbReference type="Proteomes" id="UP001164746"/>
    </source>
</evidence>
<dbReference type="InterPro" id="IPR052958">
    <property type="entry name" value="IFN-induced_PKR_regulator"/>
</dbReference>
<protein>
    <submittedName>
        <fullName evidence="1">Uncharacterized protein</fullName>
    </submittedName>
</protein>
<dbReference type="PANTHER" id="PTHR46289">
    <property type="entry name" value="52 KDA REPRESSOR OF THE INHIBITOR OF THE PROTEIN KINASE-LIKE PROTEIN-RELATED"/>
    <property type="match status" value="1"/>
</dbReference>
<reference evidence="1" key="1">
    <citation type="submission" date="2022-11" db="EMBL/GenBank/DDBJ databases">
        <title>Centuries of genome instability and evolution in soft-shell clam transmissible cancer (bioRxiv).</title>
        <authorList>
            <person name="Hart S.F.M."/>
            <person name="Yonemitsu M.A."/>
            <person name="Giersch R.M."/>
            <person name="Beal B.F."/>
            <person name="Arriagada G."/>
            <person name="Davis B.W."/>
            <person name="Ostrander E.A."/>
            <person name="Goff S.P."/>
            <person name="Metzger M.J."/>
        </authorList>
    </citation>
    <scope>NUCLEOTIDE SEQUENCE</scope>
    <source>
        <strain evidence="1">MELC-2E11</strain>
        <tissue evidence="1">Siphon/mantle</tissue>
    </source>
</reference>
<dbReference type="Proteomes" id="UP001164746">
    <property type="component" value="Chromosome 1"/>
</dbReference>
<organism evidence="1 2">
    <name type="scientific">Mya arenaria</name>
    <name type="common">Soft-shell clam</name>
    <dbReference type="NCBI Taxonomy" id="6604"/>
    <lineage>
        <taxon>Eukaryota</taxon>
        <taxon>Metazoa</taxon>
        <taxon>Spiralia</taxon>
        <taxon>Lophotrochozoa</taxon>
        <taxon>Mollusca</taxon>
        <taxon>Bivalvia</taxon>
        <taxon>Autobranchia</taxon>
        <taxon>Heteroconchia</taxon>
        <taxon>Euheterodonta</taxon>
        <taxon>Imparidentia</taxon>
        <taxon>Neoheterodontei</taxon>
        <taxon>Myida</taxon>
        <taxon>Myoidea</taxon>
        <taxon>Myidae</taxon>
        <taxon>Mya</taxon>
    </lineage>
</organism>
<evidence type="ECO:0000313" key="1">
    <source>
        <dbReference type="EMBL" id="WAQ94159.1"/>
    </source>
</evidence>
<proteinExistence type="predicted"/>
<keyword evidence="2" id="KW-1185">Reference proteome</keyword>
<dbReference type="PANTHER" id="PTHR46289:SF14">
    <property type="entry name" value="DUF4371 DOMAIN-CONTAINING PROTEIN"/>
    <property type="match status" value="1"/>
</dbReference>
<gene>
    <name evidence="1" type="ORF">MAR_006630</name>
</gene>
<name>A0ABY7DCR6_MYAAR</name>
<accession>A0ABY7DCR6</accession>